<dbReference type="Proteomes" id="UP000196536">
    <property type="component" value="Unassembled WGS sequence"/>
</dbReference>
<gene>
    <name evidence="1" type="ORF">CAP51_14440</name>
</gene>
<accession>A0A1Z9YUM3</accession>
<proteinExistence type="predicted"/>
<dbReference type="RefSeq" id="WP_087621467.1">
    <property type="nucleotide sequence ID" value="NZ_JAKVJF010000018.1"/>
</dbReference>
<reference evidence="1 2" key="1">
    <citation type="submission" date="2017-05" db="EMBL/GenBank/DDBJ databases">
        <title>Acinetobacter populi ANC 5415 (= PBJ7), whole genome shotgun sequencing project.</title>
        <authorList>
            <person name="Nemec A."/>
            <person name="Radolfova-Krizova L."/>
        </authorList>
    </citation>
    <scope>NUCLEOTIDE SEQUENCE [LARGE SCALE GENOMIC DNA]</scope>
    <source>
        <strain evidence="1 2">PBJ7</strain>
    </source>
</reference>
<sequence>MNIQQNLHCLGNLKQIKLLHEAGIDHAVIAHFFQSENIPLQTHHIKSILESIDVLNKQQISGTKLTALMNAKADLAESEQIPCPV</sequence>
<dbReference type="OrthoDB" id="6696026at2"/>
<name>A0A1Z9YUM3_9GAMM</name>
<dbReference type="EMBL" id="NEXX01000006">
    <property type="protein sequence ID" value="OUY05911.1"/>
    <property type="molecule type" value="Genomic_DNA"/>
</dbReference>
<evidence type="ECO:0000313" key="1">
    <source>
        <dbReference type="EMBL" id="OUY05911.1"/>
    </source>
</evidence>
<dbReference type="AlphaFoldDB" id="A0A1Z9YUM3"/>
<evidence type="ECO:0000313" key="2">
    <source>
        <dbReference type="Proteomes" id="UP000196536"/>
    </source>
</evidence>
<keyword evidence="2" id="KW-1185">Reference proteome</keyword>
<organism evidence="1 2">
    <name type="scientific">Acinetobacter populi</name>
    <dbReference type="NCBI Taxonomy" id="1582270"/>
    <lineage>
        <taxon>Bacteria</taxon>
        <taxon>Pseudomonadati</taxon>
        <taxon>Pseudomonadota</taxon>
        <taxon>Gammaproteobacteria</taxon>
        <taxon>Moraxellales</taxon>
        <taxon>Moraxellaceae</taxon>
        <taxon>Acinetobacter</taxon>
    </lineage>
</organism>
<comment type="caution">
    <text evidence="1">The sequence shown here is derived from an EMBL/GenBank/DDBJ whole genome shotgun (WGS) entry which is preliminary data.</text>
</comment>
<protein>
    <submittedName>
        <fullName evidence="1">Uncharacterized protein</fullName>
    </submittedName>
</protein>